<evidence type="ECO:0000256" key="1">
    <source>
        <dbReference type="ARBA" id="ARBA00004141"/>
    </source>
</evidence>
<evidence type="ECO:0000256" key="4">
    <source>
        <dbReference type="ARBA" id="ARBA00022989"/>
    </source>
</evidence>
<dbReference type="PANTHER" id="PTHR30371">
    <property type="entry name" value="SEC-INDEPENDENT PROTEIN TRANSLOCASE PROTEIN TATC"/>
    <property type="match status" value="1"/>
</dbReference>
<dbReference type="Pfam" id="PF00902">
    <property type="entry name" value="TatC"/>
    <property type="match status" value="1"/>
</dbReference>
<keyword evidence="6 7" id="KW-0472">Membrane</keyword>
<keyword evidence="2 7" id="KW-0812">Transmembrane</keyword>
<keyword evidence="7" id="KW-0813">Transport</keyword>
<accession>A0ABR8Z543</accession>
<keyword evidence="5 7" id="KW-0811">Translocation</keyword>
<organism evidence="8 9">
    <name type="scientific">Oceanitalea stevensii</name>
    <dbReference type="NCBI Taxonomy" id="2763072"/>
    <lineage>
        <taxon>Bacteria</taxon>
        <taxon>Bacillati</taxon>
        <taxon>Actinomycetota</taxon>
        <taxon>Actinomycetes</taxon>
        <taxon>Micrococcales</taxon>
        <taxon>Bogoriellaceae</taxon>
        <taxon>Georgenia</taxon>
    </lineage>
</organism>
<keyword evidence="3 7" id="KW-0653">Protein transport</keyword>
<feature type="transmembrane region" description="Helical" evidence="7">
    <location>
        <begin position="152"/>
        <end position="176"/>
    </location>
</feature>
<evidence type="ECO:0000256" key="3">
    <source>
        <dbReference type="ARBA" id="ARBA00022927"/>
    </source>
</evidence>
<comment type="similarity">
    <text evidence="7">Belongs to the TatC family.</text>
</comment>
<gene>
    <name evidence="7 8" type="primary">tatC</name>
    <name evidence="8" type="ORF">H9624_14050</name>
</gene>
<evidence type="ECO:0000256" key="2">
    <source>
        <dbReference type="ARBA" id="ARBA00022692"/>
    </source>
</evidence>
<dbReference type="InterPro" id="IPR002033">
    <property type="entry name" value="TatC"/>
</dbReference>
<dbReference type="HAMAP" id="MF_00902">
    <property type="entry name" value="TatC"/>
    <property type="match status" value="1"/>
</dbReference>
<keyword evidence="4 7" id="KW-1133">Transmembrane helix</keyword>
<comment type="caution">
    <text evidence="8">The sequence shown here is derived from an EMBL/GenBank/DDBJ whole genome shotgun (WGS) entry which is preliminary data.</text>
</comment>
<comment type="subcellular location">
    <subcellularLocation>
        <location evidence="7">Cell membrane</location>
        <topology evidence="7">Multi-pass membrane protein</topology>
    </subcellularLocation>
    <subcellularLocation>
        <location evidence="1">Membrane</location>
        <topology evidence="1">Multi-pass membrane protein</topology>
    </subcellularLocation>
</comment>
<dbReference type="PRINTS" id="PR01840">
    <property type="entry name" value="TATCFAMILY"/>
</dbReference>
<dbReference type="PANTHER" id="PTHR30371:SF0">
    <property type="entry name" value="SEC-INDEPENDENT PROTEIN TRANSLOCASE PROTEIN TATC, CHLOROPLASTIC-RELATED"/>
    <property type="match status" value="1"/>
</dbReference>
<dbReference type="NCBIfam" id="TIGR00945">
    <property type="entry name" value="tatC"/>
    <property type="match status" value="1"/>
</dbReference>
<keyword evidence="7" id="KW-1003">Cell membrane</keyword>
<dbReference type="EMBL" id="JACSPO010000011">
    <property type="protein sequence ID" value="MBD8063442.1"/>
    <property type="molecule type" value="Genomic_DNA"/>
</dbReference>
<feature type="transmembrane region" description="Helical" evidence="7">
    <location>
        <begin position="103"/>
        <end position="125"/>
    </location>
</feature>
<evidence type="ECO:0000256" key="7">
    <source>
        <dbReference type="HAMAP-Rule" id="MF_00902"/>
    </source>
</evidence>
<feature type="transmembrane region" description="Helical" evidence="7">
    <location>
        <begin position="14"/>
        <end position="35"/>
    </location>
</feature>
<evidence type="ECO:0000256" key="6">
    <source>
        <dbReference type="ARBA" id="ARBA00023136"/>
    </source>
</evidence>
<sequence>MPLADHLRELRRRFLLAALGIVVGAVAGWFLYPWFFAAINAPMEAIADRGQGAAINFGTVGGAFDMRIRLSLFIGLFVSSPWWVWQLFAFVSPGLTRKERRSTVGFGVAGAVLFVAGGALGWLVLPNAVTVLTAFTPDDAVNLIDARTYLSFFTRVMLVFGVAFLVPVVMVALNSAGVVSGRSLLKGWRWLVLCAFLFAAVANPLPDAWSMIAMAVPICALFFGAIGIAMWNDRRRARRRPS</sequence>
<evidence type="ECO:0000313" key="9">
    <source>
        <dbReference type="Proteomes" id="UP000661894"/>
    </source>
</evidence>
<protein>
    <recommendedName>
        <fullName evidence="7">Sec-independent protein translocase protein TatC</fullName>
    </recommendedName>
</protein>
<proteinExistence type="inferred from homology"/>
<comment type="subunit">
    <text evidence="7">The Tat system comprises two distinct complexes: a TatABC complex, containing multiple copies of TatA, TatB and TatC subunits, and a separate TatA complex, containing only TatA subunits. Substrates initially bind to the TatABC complex, which probably triggers association of the separate TatA complex to form the active translocon.</text>
</comment>
<evidence type="ECO:0000256" key="5">
    <source>
        <dbReference type="ARBA" id="ARBA00023010"/>
    </source>
</evidence>
<keyword evidence="9" id="KW-1185">Reference proteome</keyword>
<comment type="function">
    <text evidence="7">Part of the twin-arginine translocation (Tat) system that transports large folded proteins containing a characteristic twin-arginine motif in their signal peptide across membranes. Together with TatB, TatC is part of a receptor directly interacting with Tat signal peptides.</text>
</comment>
<feature type="transmembrane region" description="Helical" evidence="7">
    <location>
        <begin position="188"/>
        <end position="205"/>
    </location>
</feature>
<feature type="transmembrane region" description="Helical" evidence="7">
    <location>
        <begin position="211"/>
        <end position="231"/>
    </location>
</feature>
<name>A0ABR8Z543_9MICO</name>
<evidence type="ECO:0000313" key="8">
    <source>
        <dbReference type="EMBL" id="MBD8063442.1"/>
    </source>
</evidence>
<reference evidence="8 9" key="1">
    <citation type="submission" date="2020-08" db="EMBL/GenBank/DDBJ databases">
        <title>A Genomic Blueprint of the Chicken Gut Microbiome.</title>
        <authorList>
            <person name="Gilroy R."/>
            <person name="Ravi A."/>
            <person name="Getino M."/>
            <person name="Pursley I."/>
            <person name="Horton D.L."/>
            <person name="Alikhan N.-F."/>
            <person name="Baker D."/>
            <person name="Gharbi K."/>
            <person name="Hall N."/>
            <person name="Watson M."/>
            <person name="Adriaenssens E.M."/>
            <person name="Foster-Nyarko E."/>
            <person name="Jarju S."/>
            <person name="Secka A."/>
            <person name="Antonio M."/>
            <person name="Oren A."/>
            <person name="Chaudhuri R."/>
            <person name="La Ragione R.M."/>
            <person name="Hildebrand F."/>
            <person name="Pallen M.J."/>
        </authorList>
    </citation>
    <scope>NUCLEOTIDE SEQUENCE [LARGE SCALE GENOMIC DNA]</scope>
    <source>
        <strain evidence="8 9">Sa1BUA1</strain>
    </source>
</reference>
<dbReference type="Proteomes" id="UP000661894">
    <property type="component" value="Unassembled WGS sequence"/>
</dbReference>
<feature type="transmembrane region" description="Helical" evidence="7">
    <location>
        <begin position="70"/>
        <end position="91"/>
    </location>
</feature>